<gene>
    <name evidence="7" type="ORF">Aco03nite_093640</name>
</gene>
<keyword evidence="3 6" id="KW-0812">Transmembrane</keyword>
<evidence type="ECO:0000256" key="2">
    <source>
        <dbReference type="ARBA" id="ARBA00022475"/>
    </source>
</evidence>
<evidence type="ECO:0000256" key="1">
    <source>
        <dbReference type="ARBA" id="ARBA00004651"/>
    </source>
</evidence>
<feature type="transmembrane region" description="Helical" evidence="6">
    <location>
        <begin position="37"/>
        <end position="60"/>
    </location>
</feature>
<evidence type="ECO:0000313" key="8">
    <source>
        <dbReference type="Proteomes" id="UP000612282"/>
    </source>
</evidence>
<comment type="subcellular location">
    <subcellularLocation>
        <location evidence="1">Cell membrane</location>
        <topology evidence="1">Multi-pass membrane protein</topology>
    </subcellularLocation>
</comment>
<evidence type="ECO:0000256" key="6">
    <source>
        <dbReference type="SAM" id="Phobius"/>
    </source>
</evidence>
<reference evidence="7 8" key="1">
    <citation type="submission" date="2021-01" db="EMBL/GenBank/DDBJ databases">
        <title>Whole genome shotgun sequence of Actinoplanes couchii NBRC 106145.</title>
        <authorList>
            <person name="Komaki H."/>
            <person name="Tamura T."/>
        </authorList>
    </citation>
    <scope>NUCLEOTIDE SEQUENCE [LARGE SCALE GENOMIC DNA]</scope>
    <source>
        <strain evidence="7 8">NBRC 106145</strain>
    </source>
</reference>
<name>A0ABQ3XRD3_9ACTN</name>
<comment type="caution">
    <text evidence="7">The sequence shown here is derived from an EMBL/GenBank/DDBJ whole genome shotgun (WGS) entry which is preliminary data.</text>
</comment>
<accession>A0ABQ3XRD3</accession>
<feature type="transmembrane region" description="Helical" evidence="6">
    <location>
        <begin position="180"/>
        <end position="203"/>
    </location>
</feature>
<dbReference type="EMBL" id="BOMG01000117">
    <property type="protein sequence ID" value="GID60960.1"/>
    <property type="molecule type" value="Genomic_DNA"/>
</dbReference>
<dbReference type="PANTHER" id="PTHR30213">
    <property type="entry name" value="INNER MEMBRANE PROTEIN YHJD"/>
    <property type="match status" value="1"/>
</dbReference>
<evidence type="ECO:0000313" key="7">
    <source>
        <dbReference type="EMBL" id="GID60960.1"/>
    </source>
</evidence>
<keyword evidence="5 6" id="KW-0472">Membrane</keyword>
<feature type="transmembrane region" description="Helical" evidence="6">
    <location>
        <begin position="245"/>
        <end position="272"/>
    </location>
</feature>
<dbReference type="Proteomes" id="UP000612282">
    <property type="component" value="Unassembled WGS sequence"/>
</dbReference>
<dbReference type="Pfam" id="PF03631">
    <property type="entry name" value="Virul_fac_BrkB"/>
    <property type="match status" value="1"/>
</dbReference>
<proteinExistence type="predicted"/>
<sequence>MTGRITARWRELRHRFAWVDHVARAGIRYDEADGGRLAAAVTYYAFFGTFAAWLMGFAVFGSLLGDPQVLGAVQRYLGQDMTGLEVQALRDARTTAGVIAFVGLPVTGWFWIDAYRSSIRRIWQLHEYPGRLPKRVLIDLGVLAGLGALLVASLVVAYVTTVAAGRVTAVADPGAGVSGFLLQLVGFAVGTGVNTALACGALTGLPRIRMSWRRLLGPALAAGVAIELLKTLGSRYVQAAEANPVYQLVAGSVGLLVLLNAVNQLLLFAAALTATSTTGHFRDLATTDTEPDERP</sequence>
<evidence type="ECO:0000256" key="3">
    <source>
        <dbReference type="ARBA" id="ARBA00022692"/>
    </source>
</evidence>
<feature type="transmembrane region" description="Helical" evidence="6">
    <location>
        <begin position="215"/>
        <end position="233"/>
    </location>
</feature>
<dbReference type="RefSeq" id="WP_203808471.1">
    <property type="nucleotide sequence ID" value="NZ_BAAAQE010000047.1"/>
</dbReference>
<evidence type="ECO:0000256" key="4">
    <source>
        <dbReference type="ARBA" id="ARBA00022989"/>
    </source>
</evidence>
<dbReference type="PIRSF" id="PIRSF035875">
    <property type="entry name" value="RNase_BN"/>
    <property type="match status" value="1"/>
</dbReference>
<organism evidence="7 8">
    <name type="scientific">Actinoplanes couchii</name>
    <dbReference type="NCBI Taxonomy" id="403638"/>
    <lineage>
        <taxon>Bacteria</taxon>
        <taxon>Bacillati</taxon>
        <taxon>Actinomycetota</taxon>
        <taxon>Actinomycetes</taxon>
        <taxon>Micromonosporales</taxon>
        <taxon>Micromonosporaceae</taxon>
        <taxon>Actinoplanes</taxon>
    </lineage>
</organism>
<keyword evidence="8" id="KW-1185">Reference proteome</keyword>
<feature type="transmembrane region" description="Helical" evidence="6">
    <location>
        <begin position="136"/>
        <end position="160"/>
    </location>
</feature>
<feature type="transmembrane region" description="Helical" evidence="6">
    <location>
        <begin position="96"/>
        <end position="115"/>
    </location>
</feature>
<evidence type="ECO:0000256" key="5">
    <source>
        <dbReference type="ARBA" id="ARBA00023136"/>
    </source>
</evidence>
<dbReference type="PANTHER" id="PTHR30213:SF1">
    <property type="entry name" value="INNER MEMBRANE PROTEIN YHJD"/>
    <property type="match status" value="1"/>
</dbReference>
<keyword evidence="2" id="KW-1003">Cell membrane</keyword>
<keyword evidence="4 6" id="KW-1133">Transmembrane helix</keyword>
<protein>
    <submittedName>
        <fullName evidence="7">Uncharacterized protein</fullName>
    </submittedName>
</protein>
<dbReference type="InterPro" id="IPR017039">
    <property type="entry name" value="Virul_fac_BrkB"/>
</dbReference>